<evidence type="ECO:0000313" key="2">
    <source>
        <dbReference type="EnsemblPlants" id="TraesCSU02G133000.1"/>
    </source>
</evidence>
<keyword evidence="1" id="KW-0175">Coiled coil</keyword>
<dbReference type="Gramene" id="TraesJAG6D03G03649280.1">
    <property type="protein sequence ID" value="TraesJAG6D03G03649280.1"/>
    <property type="gene ID" value="TraesJAG6D03G03649280"/>
</dbReference>
<dbReference type="Gramene" id="TraesCAD_scaffold_038188_01G000100.1">
    <property type="protein sequence ID" value="TraesCAD_scaffold_038188_01G000100.1"/>
    <property type="gene ID" value="TraesCAD_scaffold_038188_01G000100"/>
</dbReference>
<dbReference type="Gramene" id="TraesROB_scaffold_036455_01G000400.1">
    <property type="protein sequence ID" value="TraesROB_scaffold_036455_01G000400.1"/>
    <property type="gene ID" value="TraesROB_scaffold_036455_01G000400"/>
</dbReference>
<dbReference type="Gramene" id="TraesJUL6D03G03698780.1">
    <property type="protein sequence ID" value="TraesJUL6D03G03698780.1"/>
    <property type="gene ID" value="TraesJUL6D03G03698780"/>
</dbReference>
<dbReference type="Gramene" id="TraesCSU03G0113500.1">
    <property type="protein sequence ID" value="TraesCSU03G0113500.1.CDS"/>
    <property type="gene ID" value="TraesCSU03G0113500"/>
</dbReference>
<reference evidence="2" key="1">
    <citation type="submission" date="2018-08" db="EMBL/GenBank/DDBJ databases">
        <authorList>
            <person name="Rossello M."/>
        </authorList>
    </citation>
    <scope>NUCLEOTIDE SEQUENCE [LARGE SCALE GENOMIC DNA]</scope>
    <source>
        <strain evidence="2">cv. Chinese Spring</strain>
    </source>
</reference>
<evidence type="ECO:0008006" key="4">
    <source>
        <dbReference type="Google" id="ProtNLM"/>
    </source>
</evidence>
<dbReference type="Gramene" id="TraesCSU02G133000.1">
    <property type="protein sequence ID" value="TraesCSU02G133000.1"/>
    <property type="gene ID" value="TraesCSU02G133000"/>
</dbReference>
<name>A0A3B6U1Z9_WHEAT</name>
<dbReference type="Gramene" id="TraesMAC6A03G03257470.1">
    <property type="protein sequence ID" value="TraesMAC6A03G03257470.1"/>
    <property type="gene ID" value="TraesMAC6A03G03257470"/>
</dbReference>
<dbReference type="Gramene" id="TraesSYM6D03G03606060.1">
    <property type="protein sequence ID" value="TraesSYM6D03G03606060.1"/>
    <property type="gene ID" value="TraesSYM6D03G03606060"/>
</dbReference>
<keyword evidence="3" id="KW-1185">Reference proteome</keyword>
<dbReference type="Gramene" id="TraesCLE_scaffold_068156_01G000100.1">
    <property type="protein sequence ID" value="TraesCLE_scaffold_068156_01G000100.1"/>
    <property type="gene ID" value="TraesCLE_scaffold_068156_01G000100"/>
</dbReference>
<dbReference type="Gramene" id="TraesWEE_scaffold_082895_01G000100.1">
    <property type="protein sequence ID" value="TraesWEE_scaffold_082895_01G000100.1"/>
    <property type="gene ID" value="TraesWEE_scaffold_082895_01G000100"/>
</dbReference>
<dbReference type="EnsemblPlants" id="TraesCSU02G133000.1">
    <property type="protein sequence ID" value="TraesCSU02G133000.1"/>
    <property type="gene ID" value="TraesCSU02G133000"/>
</dbReference>
<dbReference type="Gramene" id="TraesLDM6D03G03666640.1">
    <property type="protein sequence ID" value="TraesLDM6D03G03666640.1"/>
    <property type="gene ID" value="TraesLDM6D03G03666640"/>
</dbReference>
<proteinExistence type="predicted"/>
<dbReference type="Proteomes" id="UP000019116">
    <property type="component" value="Chromosome Un"/>
</dbReference>
<dbReference type="OrthoDB" id="610055at2759"/>
<reference evidence="2" key="2">
    <citation type="submission" date="2018-10" db="UniProtKB">
        <authorList>
            <consortium name="EnsemblPlants"/>
        </authorList>
    </citation>
    <scope>IDENTIFICATION</scope>
</reference>
<accession>A0A3B6U1Z9</accession>
<dbReference type="SMR" id="A0A3B6U1Z9"/>
<evidence type="ECO:0000256" key="1">
    <source>
        <dbReference type="SAM" id="Coils"/>
    </source>
</evidence>
<protein>
    <recommendedName>
        <fullName evidence="4">Zinc finger GRF-type domain-containing protein</fullName>
    </recommendedName>
</protein>
<dbReference type="AlphaFoldDB" id="A0A3B6U1Z9"/>
<dbReference type="Gramene" id="TraesARI5D03G03185210.1">
    <property type="protein sequence ID" value="TraesARI5D03G03185210.1"/>
    <property type="gene ID" value="TraesARI5D03G03185210"/>
</dbReference>
<feature type="coiled-coil region" evidence="1">
    <location>
        <begin position="122"/>
        <end position="149"/>
    </location>
</feature>
<dbReference type="PANTHER" id="PTHR35163">
    <property type="entry name" value="OS02G0467300 PROTEIN"/>
    <property type="match status" value="1"/>
</dbReference>
<dbReference type="PANTHER" id="PTHR35163:SF8">
    <property type="entry name" value="GENOME ASSEMBLY, CHROMOSOME: II"/>
    <property type="match status" value="1"/>
</dbReference>
<evidence type="ECO:0000313" key="3">
    <source>
        <dbReference type="Proteomes" id="UP000019116"/>
    </source>
</evidence>
<sequence length="296" mass="33426">MVSWSDSESTEGSAAQYISSSDSPVKIPATIDEPSFEGLADDLNVICEHGNPGRKYVAFEGISTGRRFIACATEGVANYGLVQWVDEHWPEHLQNAIHKLWLMYEDSQHNNKMACLEHSCTVHNLTQQKKELQETYEKLVEDVNNLLDYKDSQPEVNQKNDAENISVSVESSMTKDAEIKKLKAVVDQLKQIHVAQATVIRNLKFNHLKEKEKLSSDKRTLEICYADLKKEKDDPKKEKDKVDCCIAELMKVKEKLTMEKSTLASCIVELKTIGDSNKRKLHQIKAICDGLSCVVV</sequence>
<organism evidence="2">
    <name type="scientific">Triticum aestivum</name>
    <name type="common">Wheat</name>
    <dbReference type="NCBI Taxonomy" id="4565"/>
    <lineage>
        <taxon>Eukaryota</taxon>
        <taxon>Viridiplantae</taxon>
        <taxon>Streptophyta</taxon>
        <taxon>Embryophyta</taxon>
        <taxon>Tracheophyta</taxon>
        <taxon>Spermatophyta</taxon>
        <taxon>Magnoliopsida</taxon>
        <taxon>Liliopsida</taxon>
        <taxon>Poales</taxon>
        <taxon>Poaceae</taxon>
        <taxon>BOP clade</taxon>
        <taxon>Pooideae</taxon>
        <taxon>Triticodae</taxon>
        <taxon>Triticeae</taxon>
        <taxon>Triticinae</taxon>
        <taxon>Triticum</taxon>
    </lineage>
</organism>